<feature type="region of interest" description="Disordered" evidence="1">
    <location>
        <begin position="723"/>
        <end position="745"/>
    </location>
</feature>
<dbReference type="EMBL" id="JATAAI010000015">
    <property type="protein sequence ID" value="KAK1740802.1"/>
    <property type="molecule type" value="Genomic_DNA"/>
</dbReference>
<dbReference type="InterPro" id="IPR011989">
    <property type="entry name" value="ARM-like"/>
</dbReference>
<dbReference type="AlphaFoldDB" id="A0AAD9DB20"/>
<proteinExistence type="predicted"/>
<feature type="compositionally biased region" description="Low complexity" evidence="1">
    <location>
        <begin position="437"/>
        <end position="454"/>
    </location>
</feature>
<feature type="compositionally biased region" description="Polar residues" evidence="1">
    <location>
        <begin position="506"/>
        <end position="521"/>
    </location>
</feature>
<evidence type="ECO:0000259" key="2">
    <source>
        <dbReference type="Pfam" id="PF12348"/>
    </source>
</evidence>
<gene>
    <name evidence="3" type="ORF">QTG54_008897</name>
</gene>
<reference evidence="3" key="1">
    <citation type="submission" date="2023-06" db="EMBL/GenBank/DDBJ databases">
        <title>Survivors Of The Sea: Transcriptome response of Skeletonema marinoi to long-term dormancy.</title>
        <authorList>
            <person name="Pinder M.I.M."/>
            <person name="Kourtchenko O."/>
            <person name="Robertson E.K."/>
            <person name="Larsson T."/>
            <person name="Maumus F."/>
            <person name="Osuna-Cruz C.M."/>
            <person name="Vancaester E."/>
            <person name="Stenow R."/>
            <person name="Vandepoele K."/>
            <person name="Ploug H."/>
            <person name="Bruchert V."/>
            <person name="Godhe A."/>
            <person name="Topel M."/>
        </authorList>
    </citation>
    <scope>NUCLEOTIDE SEQUENCE</scope>
    <source>
        <strain evidence="3">R05AC</strain>
    </source>
</reference>
<feature type="compositionally biased region" description="Low complexity" evidence="1">
    <location>
        <begin position="522"/>
        <end position="532"/>
    </location>
</feature>
<feature type="region of interest" description="Disordered" evidence="1">
    <location>
        <begin position="433"/>
        <end position="544"/>
    </location>
</feature>
<feature type="compositionally biased region" description="Low complexity" evidence="1">
    <location>
        <begin position="461"/>
        <end position="483"/>
    </location>
</feature>
<dbReference type="Proteomes" id="UP001224775">
    <property type="component" value="Unassembled WGS sequence"/>
</dbReference>
<feature type="compositionally biased region" description="Acidic residues" evidence="1">
    <location>
        <begin position="150"/>
        <end position="174"/>
    </location>
</feature>
<feature type="compositionally biased region" description="Pro residues" evidence="1">
    <location>
        <begin position="484"/>
        <end position="501"/>
    </location>
</feature>
<feature type="domain" description="CLASP N-terminal" evidence="2">
    <location>
        <begin position="209"/>
        <end position="345"/>
    </location>
</feature>
<evidence type="ECO:0000313" key="4">
    <source>
        <dbReference type="Proteomes" id="UP001224775"/>
    </source>
</evidence>
<keyword evidence="4" id="KW-1185">Reference proteome</keyword>
<feature type="compositionally biased region" description="Low complexity" evidence="1">
    <location>
        <begin position="175"/>
        <end position="192"/>
    </location>
</feature>
<sequence>MTLHGVAPRGQVDDSPIDTFIRTLSALSAEDWQRRIEAFKTLVNSTPDYSTTYNTDNGSHYSNIHDNANNIMTPCSQPHPTGRSNTAADHQSNAIIPWYRSSKSVRRLAAPLKTLLLDARSAVVKEATELIGVLMSVKLQCHPSFLTLEEETDGNEDDGNDTNNDNDADTEIDDIFNNTNTTTTPTKQSTKKSPPPPPPPFVGRLLFKDLLPSILQLSAQTVKVIRSYGVNMTLQMIPHCRVKSALVILLERMKSDKNRNVREDCGRYLRCVLDTWPVIMDDDDDDDKKNKMNSRTEERLSYEAAQQIGMGLGRALTDPAQPVRNETKRGFQVIFQRFRPVWNEVMNSGIIRDVRLRKNLLEAASRSEDNGGLFDDMASLGDLSLNTSTSFTSMRSNTSYRSYASRGIGAGSGGGGGGRAVPSVIGTPKVNRKYGVSSRYSPSASTTTTTSSGTKIRNKESSSTFSTSSYVLSSGHVVSSSSPRRPPTSPRKSPMTPPPKQPFASLMQTPQPNKNDTSPTRNHNNNNNNANAIRQSPKPAKMLRKRLSRRISGIYGLEATTTANAAATTNAPEEYKRQLSSIAEKSDDGNNITNGTSPSSTTKDNANNNNSEEITYVALEVISAHLAHLDKIENQVSREKDLLLDLNKQLGIFISDSTNSEELAQCLNKLTEEQVCDYFESVHVCVDLQRNASESLLREMERISQGGGDVSVSSDVMDTSACSSNDGVIDGLPQSPLPSKSNGLERVQRDLGAQF</sequence>
<accession>A0AAD9DB20</accession>
<feature type="region of interest" description="Disordered" evidence="1">
    <location>
        <begin position="150"/>
        <end position="203"/>
    </location>
</feature>
<dbReference type="InterPro" id="IPR024395">
    <property type="entry name" value="CLASP_N_dom"/>
</dbReference>
<feature type="region of interest" description="Disordered" evidence="1">
    <location>
        <begin position="582"/>
        <end position="608"/>
    </location>
</feature>
<evidence type="ECO:0000256" key="1">
    <source>
        <dbReference type="SAM" id="MobiDB-lite"/>
    </source>
</evidence>
<comment type="caution">
    <text evidence="3">The sequence shown here is derived from an EMBL/GenBank/DDBJ whole genome shotgun (WGS) entry which is preliminary data.</text>
</comment>
<name>A0AAD9DB20_9STRA</name>
<protein>
    <recommendedName>
        <fullName evidence="2">CLASP N-terminal domain-containing protein</fullName>
    </recommendedName>
</protein>
<dbReference type="Pfam" id="PF12348">
    <property type="entry name" value="CLASP_N"/>
    <property type="match status" value="1"/>
</dbReference>
<dbReference type="Gene3D" id="1.25.10.10">
    <property type="entry name" value="Leucine-rich Repeat Variant"/>
    <property type="match status" value="1"/>
</dbReference>
<organism evidence="3 4">
    <name type="scientific">Skeletonema marinoi</name>
    <dbReference type="NCBI Taxonomy" id="267567"/>
    <lineage>
        <taxon>Eukaryota</taxon>
        <taxon>Sar</taxon>
        <taxon>Stramenopiles</taxon>
        <taxon>Ochrophyta</taxon>
        <taxon>Bacillariophyta</taxon>
        <taxon>Coscinodiscophyceae</taxon>
        <taxon>Thalassiosirophycidae</taxon>
        <taxon>Thalassiosirales</taxon>
        <taxon>Skeletonemataceae</taxon>
        <taxon>Skeletonema</taxon>
        <taxon>Skeletonema marinoi-dohrnii complex</taxon>
    </lineage>
</organism>
<evidence type="ECO:0000313" key="3">
    <source>
        <dbReference type="EMBL" id="KAK1740802.1"/>
    </source>
</evidence>